<dbReference type="InterPro" id="IPR008917">
    <property type="entry name" value="TF_DNA-bd_sf"/>
</dbReference>
<accession>A0AAV7JDC1</accession>
<evidence type="ECO:0000259" key="4">
    <source>
        <dbReference type="Pfam" id="PF03131"/>
    </source>
</evidence>
<organism evidence="5 6">
    <name type="scientific">Oopsacas minuta</name>
    <dbReference type="NCBI Taxonomy" id="111878"/>
    <lineage>
        <taxon>Eukaryota</taxon>
        <taxon>Metazoa</taxon>
        <taxon>Porifera</taxon>
        <taxon>Hexactinellida</taxon>
        <taxon>Hexasterophora</taxon>
        <taxon>Lyssacinosida</taxon>
        <taxon>Leucopsacidae</taxon>
        <taxon>Oopsacas</taxon>
    </lineage>
</organism>
<keyword evidence="1" id="KW-0805">Transcription regulation</keyword>
<gene>
    <name evidence="5" type="ORF">LOD99_9213</name>
</gene>
<dbReference type="GO" id="GO:0006355">
    <property type="term" value="P:regulation of DNA-templated transcription"/>
    <property type="evidence" value="ECO:0007669"/>
    <property type="project" value="InterPro"/>
</dbReference>
<feature type="domain" description="Basic leucine zipper" evidence="4">
    <location>
        <begin position="5"/>
        <end position="92"/>
    </location>
</feature>
<keyword evidence="6" id="KW-1185">Reference proteome</keyword>
<dbReference type="SUPFAM" id="SSF47454">
    <property type="entry name" value="A DNA-binding domain in eukaryotic transcription factors"/>
    <property type="match status" value="1"/>
</dbReference>
<dbReference type="Proteomes" id="UP001165289">
    <property type="component" value="Unassembled WGS sequence"/>
</dbReference>
<evidence type="ECO:0000313" key="5">
    <source>
        <dbReference type="EMBL" id="KAI6646814.1"/>
    </source>
</evidence>
<name>A0AAV7JDC1_9METZ</name>
<evidence type="ECO:0000256" key="3">
    <source>
        <dbReference type="ARBA" id="ARBA00023163"/>
    </source>
</evidence>
<dbReference type="GO" id="GO:0003677">
    <property type="term" value="F:DNA binding"/>
    <property type="evidence" value="ECO:0007669"/>
    <property type="project" value="UniProtKB-KW"/>
</dbReference>
<evidence type="ECO:0000256" key="2">
    <source>
        <dbReference type="ARBA" id="ARBA00023125"/>
    </source>
</evidence>
<comment type="caution">
    <text evidence="5">The sequence shown here is derived from an EMBL/GenBank/DDBJ whole genome shotgun (WGS) entry which is preliminary data.</text>
</comment>
<reference evidence="5 6" key="1">
    <citation type="journal article" date="2023" name="BMC Biol.">
        <title>The compact genome of the sponge Oopsacas minuta (Hexactinellida) is lacking key metazoan core genes.</title>
        <authorList>
            <person name="Santini S."/>
            <person name="Schenkelaars Q."/>
            <person name="Jourda C."/>
            <person name="Duchesne M."/>
            <person name="Belahbib H."/>
            <person name="Rocher C."/>
            <person name="Selva M."/>
            <person name="Riesgo A."/>
            <person name="Vervoort M."/>
            <person name="Leys S.P."/>
            <person name="Kodjabachian L."/>
            <person name="Le Bivic A."/>
            <person name="Borchiellini C."/>
            <person name="Claverie J.M."/>
            <person name="Renard E."/>
        </authorList>
    </citation>
    <scope>NUCLEOTIDE SEQUENCE [LARGE SCALE GENOMIC DNA]</scope>
    <source>
        <strain evidence="5">SPO-2</strain>
    </source>
</reference>
<dbReference type="AlphaFoldDB" id="A0AAV7JDC1"/>
<dbReference type="EMBL" id="JAKMXF010000353">
    <property type="protein sequence ID" value="KAI6646814.1"/>
    <property type="molecule type" value="Genomic_DNA"/>
</dbReference>
<dbReference type="Pfam" id="PF03131">
    <property type="entry name" value="bZIP_Maf"/>
    <property type="match status" value="1"/>
</dbReference>
<dbReference type="InterPro" id="IPR004826">
    <property type="entry name" value="bZIP_Maf"/>
</dbReference>
<sequence>MTSYMTEAEIVSLDIKDLNKKLKYKNVSKPEQQEIKKLRRKIKMKKYRKDSRMRKATELERLLELRAILVDELICLEQEVVYLHSSKDHLIKHSHSSDEDDEYGEFVVVD</sequence>
<proteinExistence type="predicted"/>
<evidence type="ECO:0000313" key="6">
    <source>
        <dbReference type="Proteomes" id="UP001165289"/>
    </source>
</evidence>
<evidence type="ECO:0000256" key="1">
    <source>
        <dbReference type="ARBA" id="ARBA00023015"/>
    </source>
</evidence>
<keyword evidence="3" id="KW-0804">Transcription</keyword>
<dbReference type="Gene3D" id="1.20.5.170">
    <property type="match status" value="1"/>
</dbReference>
<keyword evidence="2" id="KW-0238">DNA-binding</keyword>
<protein>
    <recommendedName>
        <fullName evidence="4">Basic leucine zipper domain-containing protein</fullName>
    </recommendedName>
</protein>